<keyword evidence="5 7" id="KW-0648">Protein biosynthesis</keyword>
<dbReference type="GeneID" id="14212819"/>
<evidence type="ECO:0000256" key="4">
    <source>
        <dbReference type="ARBA" id="ARBA00022840"/>
    </source>
</evidence>
<gene>
    <name evidence="7" type="primary">gatA</name>
    <name evidence="9" type="ordered locus">Calag_1557</name>
</gene>
<evidence type="ECO:0000313" key="10">
    <source>
        <dbReference type="Proteomes" id="UP000010469"/>
    </source>
</evidence>
<comment type="catalytic activity">
    <reaction evidence="6 7">
        <text>L-glutamyl-tRNA(Gln) + L-glutamine + ATP + H2O = L-glutaminyl-tRNA(Gln) + L-glutamate + ADP + phosphate + H(+)</text>
        <dbReference type="Rhea" id="RHEA:17521"/>
        <dbReference type="Rhea" id="RHEA-COMP:9681"/>
        <dbReference type="Rhea" id="RHEA-COMP:9684"/>
        <dbReference type="ChEBI" id="CHEBI:15377"/>
        <dbReference type="ChEBI" id="CHEBI:15378"/>
        <dbReference type="ChEBI" id="CHEBI:29985"/>
        <dbReference type="ChEBI" id="CHEBI:30616"/>
        <dbReference type="ChEBI" id="CHEBI:43474"/>
        <dbReference type="ChEBI" id="CHEBI:58359"/>
        <dbReference type="ChEBI" id="CHEBI:78520"/>
        <dbReference type="ChEBI" id="CHEBI:78521"/>
        <dbReference type="ChEBI" id="CHEBI:456216"/>
        <dbReference type="EC" id="6.3.5.7"/>
    </reaction>
</comment>
<feature type="active site" description="Charge relay system" evidence="7">
    <location>
        <position position="77"/>
    </location>
</feature>
<accession>L0ADX6</accession>
<dbReference type="Pfam" id="PF01425">
    <property type="entry name" value="Amidase"/>
    <property type="match status" value="1"/>
</dbReference>
<dbReference type="KEGG" id="clg:Calag_1557"/>
<dbReference type="SUPFAM" id="SSF75304">
    <property type="entry name" value="Amidase signature (AS) enzymes"/>
    <property type="match status" value="1"/>
</dbReference>
<dbReference type="RefSeq" id="WP_015233152.1">
    <property type="nucleotide sequence ID" value="NC_019791.1"/>
</dbReference>
<dbReference type="EC" id="6.3.5.7" evidence="7"/>
<keyword evidence="10" id="KW-1185">Reference proteome</keyword>
<evidence type="ECO:0000313" key="9">
    <source>
        <dbReference type="EMBL" id="AFZ71255.1"/>
    </source>
</evidence>
<comment type="function">
    <text evidence="7">Allows the formation of correctly charged Gln-tRNA(Gln) through the transamidation of misacylated Glu-tRNA(Gln) in organisms which lack glutaminyl-tRNA synthetase. The reaction takes place in the presence of glutamine and ATP through an activated gamma-phospho-Glu-tRNA(Gln).</text>
</comment>
<dbReference type="InterPro" id="IPR004412">
    <property type="entry name" value="GatA"/>
</dbReference>
<evidence type="ECO:0000256" key="7">
    <source>
        <dbReference type="HAMAP-Rule" id="MF_00120"/>
    </source>
</evidence>
<comment type="subunit">
    <text evidence="7">Heterotrimer of A, B and C subunits.</text>
</comment>
<dbReference type="STRING" id="1056495.Calag_1557"/>
<dbReference type="InterPro" id="IPR000120">
    <property type="entry name" value="Amidase"/>
</dbReference>
<dbReference type="AlphaFoldDB" id="L0ADX6"/>
<evidence type="ECO:0000256" key="3">
    <source>
        <dbReference type="ARBA" id="ARBA00022741"/>
    </source>
</evidence>
<organism evidence="9 10">
    <name type="scientific">Caldisphaera lagunensis (strain DSM 15908 / JCM 11604 / ANMR 0165 / IC-154)</name>
    <dbReference type="NCBI Taxonomy" id="1056495"/>
    <lineage>
        <taxon>Archaea</taxon>
        <taxon>Thermoproteota</taxon>
        <taxon>Thermoprotei</taxon>
        <taxon>Acidilobales</taxon>
        <taxon>Caldisphaeraceae</taxon>
        <taxon>Caldisphaera</taxon>
    </lineage>
</organism>
<comment type="similarity">
    <text evidence="1 7">Belongs to the amidase family. GatA subfamily.</text>
</comment>
<evidence type="ECO:0000256" key="2">
    <source>
        <dbReference type="ARBA" id="ARBA00022598"/>
    </source>
</evidence>
<keyword evidence="2 7" id="KW-0436">Ligase</keyword>
<proteinExistence type="inferred from homology"/>
<dbReference type="InterPro" id="IPR020556">
    <property type="entry name" value="Amidase_CS"/>
</dbReference>
<dbReference type="eggNOG" id="arCOG01717">
    <property type="taxonomic scope" value="Archaea"/>
</dbReference>
<keyword evidence="9" id="KW-0808">Transferase</keyword>
<name>L0ADX6_CALLD</name>
<reference evidence="10" key="1">
    <citation type="submission" date="2012-03" db="EMBL/GenBank/DDBJ databases">
        <title>Complete genome of Caldisphaera lagunensis DSM 15908.</title>
        <authorList>
            <person name="Lucas S."/>
            <person name="Copeland A."/>
            <person name="Lapidus A."/>
            <person name="Glavina del Rio T."/>
            <person name="Dalin E."/>
            <person name="Tice H."/>
            <person name="Bruce D."/>
            <person name="Goodwin L."/>
            <person name="Pitluck S."/>
            <person name="Peters L."/>
            <person name="Mikhailova N."/>
            <person name="Teshima H."/>
            <person name="Kyrpides N."/>
            <person name="Mavromatis K."/>
            <person name="Ivanova N."/>
            <person name="Brettin T."/>
            <person name="Detter J.C."/>
            <person name="Han C."/>
            <person name="Larimer F."/>
            <person name="Land M."/>
            <person name="Hauser L."/>
            <person name="Markowitz V."/>
            <person name="Cheng J.-F."/>
            <person name="Hugenholtz P."/>
            <person name="Woyke T."/>
            <person name="Wu D."/>
            <person name="Spring S."/>
            <person name="Schroeder M."/>
            <person name="Brambilla E."/>
            <person name="Klenk H.-P."/>
            <person name="Eisen J.A."/>
        </authorList>
    </citation>
    <scope>NUCLEOTIDE SEQUENCE [LARGE SCALE GENOMIC DNA]</scope>
    <source>
        <strain evidence="10">DSM 15908 / JCM 11604 / IC-154</strain>
    </source>
</reference>
<dbReference type="InterPro" id="IPR036928">
    <property type="entry name" value="AS_sf"/>
</dbReference>
<dbReference type="OrthoDB" id="7931at2157"/>
<evidence type="ECO:0000256" key="1">
    <source>
        <dbReference type="ARBA" id="ARBA00008069"/>
    </source>
</evidence>
<dbReference type="GO" id="GO:0050567">
    <property type="term" value="F:glutaminyl-tRNA synthase (glutamine-hydrolyzing) activity"/>
    <property type="evidence" value="ECO:0007669"/>
    <property type="project" value="UniProtKB-UniRule"/>
</dbReference>
<dbReference type="NCBIfam" id="TIGR00132">
    <property type="entry name" value="gatA"/>
    <property type="match status" value="1"/>
</dbReference>
<dbReference type="PANTHER" id="PTHR11895:SF7">
    <property type="entry name" value="GLUTAMYL-TRNA(GLN) AMIDOTRANSFERASE SUBUNIT A, MITOCHONDRIAL"/>
    <property type="match status" value="1"/>
</dbReference>
<dbReference type="GO" id="GO:0006412">
    <property type="term" value="P:translation"/>
    <property type="evidence" value="ECO:0007669"/>
    <property type="project" value="UniProtKB-UniRule"/>
</dbReference>
<evidence type="ECO:0000256" key="6">
    <source>
        <dbReference type="ARBA" id="ARBA00047407"/>
    </source>
</evidence>
<keyword evidence="3 7" id="KW-0547">Nucleotide-binding</keyword>
<dbReference type="Gene3D" id="3.90.1300.10">
    <property type="entry name" value="Amidase signature (AS) domain"/>
    <property type="match status" value="1"/>
</dbReference>
<protein>
    <recommendedName>
        <fullName evidence="7">Glutamyl-tRNA(Gln) amidotransferase subunit A</fullName>
        <shortName evidence="7">Glu-ADT subunit A</shortName>
        <ecNumber evidence="7">6.3.5.7</ecNumber>
    </recommendedName>
</protein>
<dbReference type="InParanoid" id="L0ADX6"/>
<feature type="active site" description="Acyl-ester intermediate" evidence="7">
    <location>
        <position position="176"/>
    </location>
</feature>
<dbReference type="HOGENOM" id="CLU_009600_0_3_2"/>
<dbReference type="PROSITE" id="PS00571">
    <property type="entry name" value="AMIDASES"/>
    <property type="match status" value="1"/>
</dbReference>
<feature type="active site" description="Charge relay system" evidence="7">
    <location>
        <position position="152"/>
    </location>
</feature>
<dbReference type="HAMAP" id="MF_00120">
    <property type="entry name" value="GatA"/>
    <property type="match status" value="1"/>
</dbReference>
<evidence type="ECO:0000259" key="8">
    <source>
        <dbReference type="Pfam" id="PF01425"/>
    </source>
</evidence>
<keyword evidence="4 7" id="KW-0067">ATP-binding</keyword>
<dbReference type="EMBL" id="CP003378">
    <property type="protein sequence ID" value="AFZ71255.1"/>
    <property type="molecule type" value="Genomic_DNA"/>
</dbReference>
<dbReference type="GO" id="GO:0016740">
    <property type="term" value="F:transferase activity"/>
    <property type="evidence" value="ECO:0007669"/>
    <property type="project" value="UniProtKB-KW"/>
</dbReference>
<dbReference type="FunCoup" id="L0ADX6">
    <property type="interactions" value="97"/>
</dbReference>
<dbReference type="GO" id="GO:0030956">
    <property type="term" value="C:glutamyl-tRNA(Gln) amidotransferase complex"/>
    <property type="evidence" value="ECO:0007669"/>
    <property type="project" value="InterPro"/>
</dbReference>
<sequence>MKKETALSILEGLKNGSIDFEDYALRKLEIIQKKDNVINAYISLDSEDFIREKIMEIKEKLASGKNMKIPGLIVSVKDNISTNFLPTTAASKILENYVPPYNATVVEKILEEGGIIIGKTNLDEFAMGSTTEFSAYGVTKNPWDITRVPGGSSGGSAASLSYGSADLSLGSDTGGSVRLPASYTATVGLKPTYGTISRYGLIPYANSLEQISPMARSVKDVSLILDVIKGYDPRDATSLNFEYREFNEKKFKICVPDEFIEGSENPIKSAIYNLLEKIEGEGIVIEYGRKFDKLNYALSTYYTIAFAEAASNLSRYDGKLYPNYYEGRSYREMSENTRKNYFGFEVKKRILMGIFALSEGFINDYYIAATKGRRIIRDEILKMTNDCIIAGSVSPILPPKIGERINDPLKLYAMDIYTVVANLAGVPALAMPAGFYNGLPIGIQFMAGPYEERKLLELGSFIEDKTGLYGIIAGD</sequence>
<feature type="domain" description="Amidase" evidence="8">
    <location>
        <begin position="30"/>
        <end position="456"/>
    </location>
</feature>
<dbReference type="Proteomes" id="UP000010469">
    <property type="component" value="Chromosome"/>
</dbReference>
<dbReference type="PANTHER" id="PTHR11895">
    <property type="entry name" value="TRANSAMIDASE"/>
    <property type="match status" value="1"/>
</dbReference>
<dbReference type="GO" id="GO:0005524">
    <property type="term" value="F:ATP binding"/>
    <property type="evidence" value="ECO:0007669"/>
    <property type="project" value="UniProtKB-KW"/>
</dbReference>
<evidence type="ECO:0000256" key="5">
    <source>
        <dbReference type="ARBA" id="ARBA00022917"/>
    </source>
</evidence>
<dbReference type="InterPro" id="IPR023631">
    <property type="entry name" value="Amidase_dom"/>
</dbReference>